<evidence type="ECO:0000313" key="7">
    <source>
        <dbReference type="EMBL" id="WZW97314.1"/>
    </source>
</evidence>
<proteinExistence type="inferred from homology"/>
<dbReference type="PANTHER" id="PTHR42800">
    <property type="entry name" value="EXOINULINASE INUD (AFU_ORTHOLOGUE AFUA_5G00480)"/>
    <property type="match status" value="1"/>
</dbReference>
<feature type="signal peptide" evidence="4">
    <location>
        <begin position="1"/>
        <end position="24"/>
    </location>
</feature>
<dbReference type="GO" id="GO:0016787">
    <property type="term" value="F:hydrolase activity"/>
    <property type="evidence" value="ECO:0007669"/>
    <property type="project" value="UniProtKB-KW"/>
</dbReference>
<keyword evidence="3" id="KW-0326">Glycosidase</keyword>
<comment type="similarity">
    <text evidence="1">Belongs to the glycosyl hydrolase 32 family.</text>
</comment>
<evidence type="ECO:0000313" key="8">
    <source>
        <dbReference type="Proteomes" id="UP001434337"/>
    </source>
</evidence>
<dbReference type="PANTHER" id="PTHR42800:SF1">
    <property type="entry name" value="EXOINULINASE INUD (AFU_ORTHOLOGUE AFUA_5G00480)"/>
    <property type="match status" value="1"/>
</dbReference>
<dbReference type="Gene3D" id="2.60.120.560">
    <property type="entry name" value="Exo-inulinase, domain 1"/>
    <property type="match status" value="4"/>
</dbReference>
<feature type="domain" description="Glycosyl hydrolase family 32 N-terminal" evidence="5">
    <location>
        <begin position="497"/>
        <end position="799"/>
    </location>
</feature>
<dbReference type="Gene3D" id="2.115.10.20">
    <property type="entry name" value="Glycosyl hydrolase domain, family 43"/>
    <property type="match status" value="1"/>
</dbReference>
<dbReference type="SUPFAM" id="SSF49899">
    <property type="entry name" value="Concanavalin A-like lectins/glucanases"/>
    <property type="match status" value="1"/>
</dbReference>
<gene>
    <name evidence="7" type="ORF">PCC79_10340</name>
</gene>
<protein>
    <submittedName>
        <fullName evidence="7">Glycoside hydrolase family 32 protein</fullName>
    </submittedName>
</protein>
<feature type="chain" id="PRO_5045231334" evidence="4">
    <location>
        <begin position="25"/>
        <end position="1166"/>
    </location>
</feature>
<dbReference type="InterPro" id="IPR013148">
    <property type="entry name" value="Glyco_hydro_32_N"/>
</dbReference>
<dbReference type="InterPro" id="IPR013320">
    <property type="entry name" value="ConA-like_dom_sf"/>
</dbReference>
<dbReference type="Pfam" id="PF08244">
    <property type="entry name" value="Glyco_hydro_32C"/>
    <property type="match status" value="1"/>
</dbReference>
<evidence type="ECO:0000256" key="2">
    <source>
        <dbReference type="ARBA" id="ARBA00022801"/>
    </source>
</evidence>
<dbReference type="SMART" id="SM00640">
    <property type="entry name" value="Glyco_32"/>
    <property type="match status" value="1"/>
</dbReference>
<evidence type="ECO:0000259" key="6">
    <source>
        <dbReference type="Pfam" id="PF08244"/>
    </source>
</evidence>
<evidence type="ECO:0000256" key="4">
    <source>
        <dbReference type="SAM" id="SignalP"/>
    </source>
</evidence>
<sequence>MRRFTLALVLGCLVTTVWTAPAVAGPPGDLFDLADVSPVPDPARRTGVWERLDDGAWRGASGVDANAIAISEQRLAPTAQAVATIRIEPDAPLTAAALVVRASADGTTGYAATVDPHSHRVRLFDLDGGRDLAVTDAAVSLGVDHRLAVRTDGPRLEVVLDGVTLLRASDTAHRAGHVGLHVWNGRATFRDVGARSVHSSLAGWHGGAGWRATSTGLSGTAAPGTNTRLIATDELASESEASATVQVRDRFAVATLLVRTDPDATRGYAVDIDPNGGRLRLYRVSDNATLGVRRTAIEVGRAYGVTLRAVGDEISVRWQTDFIEPDGRVPVIVARDASVADGFVGVGAWSGSVGFSGVTLRGLVSNVDWTPTEGHWRTVIDGIAGQGALTSEDVGADVELALDATLDAGARLVIGVGEEVVRPEVPTGRVVRVQLRRAAGRLELQVDGRVVRDEPAVAASGGRVRLEVVGGQGRLAQLRLDRADQAWAQPFRPSYHYSQAASGTSDPNGLVFLDGEYHLFHQDAGRWAHAVSTDLVHWRPLPIALDQNDFGDAWSGSAVVDEHDVTGLFGGGRGLVAFYTSFDTDAPGGNQEIRAATSVDRGRTWQLVDGVIVPNPGGPDGDWDFRDPKVRWDAAGGRWVMVVSGGDHLRFYGSTDLLHWDHLSNFGYGSWLDGGVMECPDLMWVAAPGQPGGGRWVLWWSTGAVRETHGSAARYVTGTFDGSFHPDTPAEVVLRADEGRDYYAAVSFAGLAGRVVMIGWMSNWDYAFGEPTGRWRGQLGLPREMGLTDVPGVGLRLTQRPVAEVSALLGPATTLSDTWVAPGQPNPLANWSGTAHRFTAEIAVPDADGASEFTLGVRTGAGQATKLLWRASDASLRLDRTMAGEASFTRWFADPVEGTAQAAWPVERVGAERRVRITGWVDTASVEVFSADGTVAMTAQVFPDAASDGLTFDVTGGSARLVRMEVAPVSATVPRSGVSVAEPEFPGLDRSELGAFDVVGGGVWGPSGAGLSTTFDRDSTALGRSVYADVRVGATVRFGTPPWPGQLTRRDRADLGVSGAGSVVVRADAALRSGYLVNFDPNLHAVRVMKLEGGRVDEETGVLAQASVLLAPGVSHRVEVEARGDRLTAWVDSREVLTMTDAAYGSGRVGVNAFGGRAAWQDITVR</sequence>
<evidence type="ECO:0000259" key="5">
    <source>
        <dbReference type="Pfam" id="PF00251"/>
    </source>
</evidence>
<keyword evidence="4" id="KW-0732">Signal</keyword>
<dbReference type="RefSeq" id="WP_342371778.1">
    <property type="nucleotide sequence ID" value="NZ_CP115965.1"/>
</dbReference>
<dbReference type="SUPFAM" id="SSF75005">
    <property type="entry name" value="Arabinanase/levansucrase/invertase"/>
    <property type="match status" value="1"/>
</dbReference>
<feature type="domain" description="Glycosyl hydrolase family 32 C-terminal" evidence="6">
    <location>
        <begin position="805"/>
        <end position="966"/>
    </location>
</feature>
<dbReference type="EMBL" id="CP115965">
    <property type="protein sequence ID" value="WZW97314.1"/>
    <property type="molecule type" value="Genomic_DNA"/>
</dbReference>
<dbReference type="Proteomes" id="UP001434337">
    <property type="component" value="Chromosome"/>
</dbReference>
<dbReference type="InterPro" id="IPR013189">
    <property type="entry name" value="Glyco_hydro_32_C"/>
</dbReference>
<dbReference type="InterPro" id="IPR023296">
    <property type="entry name" value="Glyco_hydro_beta-prop_sf"/>
</dbReference>
<dbReference type="Pfam" id="PF00251">
    <property type="entry name" value="Glyco_hydro_32N"/>
    <property type="match status" value="1"/>
</dbReference>
<name>A0ABZ3C391_9ACTN</name>
<dbReference type="CDD" id="cd18622">
    <property type="entry name" value="GH32_Inu-like"/>
    <property type="match status" value="1"/>
</dbReference>
<evidence type="ECO:0000256" key="1">
    <source>
        <dbReference type="ARBA" id="ARBA00009902"/>
    </source>
</evidence>
<dbReference type="InterPro" id="IPR001362">
    <property type="entry name" value="Glyco_hydro_32"/>
</dbReference>
<reference evidence="7 8" key="1">
    <citation type="journal article" date="2023" name="Environ Microbiome">
        <title>A coral-associated actinobacterium mitigates coral bleaching under heat stress.</title>
        <authorList>
            <person name="Li J."/>
            <person name="Zou Y."/>
            <person name="Li Q."/>
            <person name="Zhang J."/>
            <person name="Bourne D.G."/>
            <person name="Lyu Y."/>
            <person name="Liu C."/>
            <person name="Zhang S."/>
        </authorList>
    </citation>
    <scope>NUCLEOTIDE SEQUENCE [LARGE SCALE GENOMIC DNA]</scope>
    <source>
        <strain evidence="7 8">SCSIO 13291</strain>
    </source>
</reference>
<keyword evidence="2 7" id="KW-0378">Hydrolase</keyword>
<keyword evidence="8" id="KW-1185">Reference proteome</keyword>
<accession>A0ABZ3C391</accession>
<evidence type="ECO:0000256" key="3">
    <source>
        <dbReference type="ARBA" id="ARBA00023295"/>
    </source>
</evidence>
<organism evidence="7 8">
    <name type="scientific">Propioniciclava soli</name>
    <dbReference type="NCBI Taxonomy" id="2775081"/>
    <lineage>
        <taxon>Bacteria</taxon>
        <taxon>Bacillati</taxon>
        <taxon>Actinomycetota</taxon>
        <taxon>Actinomycetes</taxon>
        <taxon>Propionibacteriales</taxon>
        <taxon>Propionibacteriaceae</taxon>
        <taxon>Propioniciclava</taxon>
    </lineage>
</organism>